<reference evidence="7 8" key="1">
    <citation type="submission" date="2022-12" db="EMBL/GenBank/DDBJ databases">
        <title>Chromosome-scale assembly of the Ensete ventricosum genome.</title>
        <authorList>
            <person name="Dussert Y."/>
            <person name="Stocks J."/>
            <person name="Wendawek A."/>
            <person name="Woldeyes F."/>
            <person name="Nichols R.A."/>
            <person name="Borrell J.S."/>
        </authorList>
    </citation>
    <scope>NUCLEOTIDE SEQUENCE [LARGE SCALE GENOMIC DNA]</scope>
    <source>
        <strain evidence="8">cv. Maze</strain>
        <tissue evidence="7">Seeds</tissue>
    </source>
</reference>
<dbReference type="Gene3D" id="2.20.25.80">
    <property type="entry name" value="WRKY domain"/>
    <property type="match status" value="1"/>
</dbReference>
<evidence type="ECO:0000256" key="1">
    <source>
        <dbReference type="ARBA" id="ARBA00004123"/>
    </source>
</evidence>
<dbReference type="PROSITE" id="PS50811">
    <property type="entry name" value="WRKY"/>
    <property type="match status" value="1"/>
</dbReference>
<keyword evidence="4" id="KW-0804">Transcription</keyword>
<protein>
    <recommendedName>
        <fullName evidence="6">WRKY domain-containing protein</fullName>
    </recommendedName>
</protein>
<keyword evidence="8" id="KW-1185">Reference proteome</keyword>
<accession>A0AAV8PJI6</accession>
<evidence type="ECO:0000313" key="7">
    <source>
        <dbReference type="EMBL" id="KAJ8492564.1"/>
    </source>
</evidence>
<dbReference type="PANTHER" id="PTHR31221">
    <property type="entry name" value="WRKY TRANSCRIPTION FACTOR PROTEIN 1-RELATED"/>
    <property type="match status" value="1"/>
</dbReference>
<evidence type="ECO:0000256" key="2">
    <source>
        <dbReference type="ARBA" id="ARBA00023015"/>
    </source>
</evidence>
<dbReference type="Pfam" id="PF03106">
    <property type="entry name" value="WRKY"/>
    <property type="match status" value="1"/>
</dbReference>
<dbReference type="SUPFAM" id="SSF118290">
    <property type="entry name" value="WRKY DNA-binding domain"/>
    <property type="match status" value="1"/>
</dbReference>
<proteinExistence type="predicted"/>
<comment type="subcellular location">
    <subcellularLocation>
        <location evidence="1">Nucleus</location>
    </subcellularLocation>
</comment>
<dbReference type="GO" id="GO:0043565">
    <property type="term" value="F:sequence-specific DNA binding"/>
    <property type="evidence" value="ECO:0007669"/>
    <property type="project" value="InterPro"/>
</dbReference>
<evidence type="ECO:0000256" key="4">
    <source>
        <dbReference type="ARBA" id="ARBA00023163"/>
    </source>
</evidence>
<dbReference type="InterPro" id="IPR003657">
    <property type="entry name" value="WRKY_dom"/>
</dbReference>
<dbReference type="InterPro" id="IPR044810">
    <property type="entry name" value="WRKY_plant"/>
</dbReference>
<gene>
    <name evidence="7" type="ORF">OPV22_014285</name>
</gene>
<dbReference type="PANTHER" id="PTHR31221:SF261">
    <property type="entry name" value="OS03G0657400 PROTEIN"/>
    <property type="match status" value="1"/>
</dbReference>
<sequence>MDAAAQLTAYKYALLLPSSSFCRHVSGIYDRTCQVTDSVLFLAFREGEGSEEQDPLGTGTANQSLEMPGDGYAWRKYGQKFILKIGKNRGYFKCREKLCKAKKRVEWPPSDPSSVKVTYDGVHDHPSPQLLSASYQEAPAGMANRYNLVIQVLGLPGDSS</sequence>
<keyword evidence="5" id="KW-0539">Nucleus</keyword>
<feature type="domain" description="WRKY" evidence="6">
    <location>
        <begin position="63"/>
        <end position="128"/>
    </location>
</feature>
<organism evidence="7 8">
    <name type="scientific">Ensete ventricosum</name>
    <name type="common">Abyssinian banana</name>
    <name type="synonym">Musa ensete</name>
    <dbReference type="NCBI Taxonomy" id="4639"/>
    <lineage>
        <taxon>Eukaryota</taxon>
        <taxon>Viridiplantae</taxon>
        <taxon>Streptophyta</taxon>
        <taxon>Embryophyta</taxon>
        <taxon>Tracheophyta</taxon>
        <taxon>Spermatophyta</taxon>
        <taxon>Magnoliopsida</taxon>
        <taxon>Liliopsida</taxon>
        <taxon>Zingiberales</taxon>
        <taxon>Musaceae</taxon>
        <taxon>Ensete</taxon>
    </lineage>
</organism>
<dbReference type="GO" id="GO:0005634">
    <property type="term" value="C:nucleus"/>
    <property type="evidence" value="ECO:0007669"/>
    <property type="project" value="UniProtKB-SubCell"/>
</dbReference>
<evidence type="ECO:0000256" key="3">
    <source>
        <dbReference type="ARBA" id="ARBA00023125"/>
    </source>
</evidence>
<dbReference type="AlphaFoldDB" id="A0AAV8PJI6"/>
<dbReference type="Proteomes" id="UP001222027">
    <property type="component" value="Unassembled WGS sequence"/>
</dbReference>
<dbReference type="EMBL" id="JAQQAF010000004">
    <property type="protein sequence ID" value="KAJ8492564.1"/>
    <property type="molecule type" value="Genomic_DNA"/>
</dbReference>
<evidence type="ECO:0000256" key="5">
    <source>
        <dbReference type="ARBA" id="ARBA00023242"/>
    </source>
</evidence>
<dbReference type="GO" id="GO:0003700">
    <property type="term" value="F:DNA-binding transcription factor activity"/>
    <property type="evidence" value="ECO:0007669"/>
    <property type="project" value="InterPro"/>
</dbReference>
<comment type="caution">
    <text evidence="7">The sequence shown here is derived from an EMBL/GenBank/DDBJ whole genome shotgun (WGS) entry which is preliminary data.</text>
</comment>
<evidence type="ECO:0000259" key="6">
    <source>
        <dbReference type="PROSITE" id="PS50811"/>
    </source>
</evidence>
<name>A0AAV8PJI6_ENSVE</name>
<dbReference type="SMART" id="SM00774">
    <property type="entry name" value="WRKY"/>
    <property type="match status" value="1"/>
</dbReference>
<keyword evidence="3" id="KW-0238">DNA-binding</keyword>
<evidence type="ECO:0000313" key="8">
    <source>
        <dbReference type="Proteomes" id="UP001222027"/>
    </source>
</evidence>
<dbReference type="InterPro" id="IPR036576">
    <property type="entry name" value="WRKY_dom_sf"/>
</dbReference>
<keyword evidence="2" id="KW-0805">Transcription regulation</keyword>